<reference evidence="2" key="2">
    <citation type="journal article" date="2018" name="Plant J.">
        <title>The Sorghum bicolor reference genome: improved assembly, gene annotations, a transcriptome atlas, and signatures of genome organization.</title>
        <authorList>
            <person name="McCormick R.F."/>
            <person name="Truong S.K."/>
            <person name="Sreedasyam A."/>
            <person name="Jenkins J."/>
            <person name="Shu S."/>
            <person name="Sims D."/>
            <person name="Kennedy M."/>
            <person name="Amirebrahimi M."/>
            <person name="Weers B.D."/>
            <person name="McKinley B."/>
            <person name="Mattison A."/>
            <person name="Morishige D.T."/>
            <person name="Grimwood J."/>
            <person name="Schmutz J."/>
            <person name="Mullet J.E."/>
        </authorList>
    </citation>
    <scope>NUCLEOTIDE SEQUENCE [LARGE SCALE GENOMIC DNA]</scope>
    <source>
        <strain evidence="2">cv. BTx623</strain>
    </source>
</reference>
<organism evidence="1 2">
    <name type="scientific">Sorghum bicolor</name>
    <name type="common">Sorghum</name>
    <name type="synonym">Sorghum vulgare</name>
    <dbReference type="NCBI Taxonomy" id="4558"/>
    <lineage>
        <taxon>Eukaryota</taxon>
        <taxon>Viridiplantae</taxon>
        <taxon>Streptophyta</taxon>
        <taxon>Embryophyta</taxon>
        <taxon>Tracheophyta</taxon>
        <taxon>Spermatophyta</taxon>
        <taxon>Magnoliopsida</taxon>
        <taxon>Liliopsida</taxon>
        <taxon>Poales</taxon>
        <taxon>Poaceae</taxon>
        <taxon>PACMAD clade</taxon>
        <taxon>Panicoideae</taxon>
        <taxon>Andropogonodae</taxon>
        <taxon>Andropogoneae</taxon>
        <taxon>Sorghinae</taxon>
        <taxon>Sorghum</taxon>
    </lineage>
</organism>
<gene>
    <name evidence="1" type="ORF">SORBI_3003G056200</name>
</gene>
<dbReference type="EMBL" id="CM000762">
    <property type="protein sequence ID" value="KXG31789.1"/>
    <property type="molecule type" value="Genomic_DNA"/>
</dbReference>
<dbReference type="InParanoid" id="A0A1B6Q1J3"/>
<evidence type="ECO:0000313" key="2">
    <source>
        <dbReference type="Proteomes" id="UP000000768"/>
    </source>
</evidence>
<dbReference type="Proteomes" id="UP000000768">
    <property type="component" value="Chromosome 3"/>
</dbReference>
<dbReference type="AlphaFoldDB" id="A0A1B6Q1J3"/>
<evidence type="ECO:0000313" key="1">
    <source>
        <dbReference type="EMBL" id="KXG31789.1"/>
    </source>
</evidence>
<keyword evidence="2" id="KW-1185">Reference proteome</keyword>
<sequence length="100" mass="11164">MPPPPNKPVLPNQHHFSCISAHPSQHTWLNMIHKSLITSCYVSSTVKHPLGTPIICQLHQTRIGYPQNPTFHITVLNYPASNNQTLCNICPTNIVKLYGA</sequence>
<dbReference type="Gramene" id="KXG31789">
    <property type="protein sequence ID" value="KXG31789"/>
    <property type="gene ID" value="SORBI_3003G056200"/>
</dbReference>
<name>A0A1B6Q1J3_SORBI</name>
<reference evidence="1 2" key="1">
    <citation type="journal article" date="2009" name="Nature">
        <title>The Sorghum bicolor genome and the diversification of grasses.</title>
        <authorList>
            <person name="Paterson A.H."/>
            <person name="Bowers J.E."/>
            <person name="Bruggmann R."/>
            <person name="Dubchak I."/>
            <person name="Grimwood J."/>
            <person name="Gundlach H."/>
            <person name="Haberer G."/>
            <person name="Hellsten U."/>
            <person name="Mitros T."/>
            <person name="Poliakov A."/>
            <person name="Schmutz J."/>
            <person name="Spannagl M."/>
            <person name="Tang H."/>
            <person name="Wang X."/>
            <person name="Wicker T."/>
            <person name="Bharti A.K."/>
            <person name="Chapman J."/>
            <person name="Feltus F.A."/>
            <person name="Gowik U."/>
            <person name="Grigoriev I.V."/>
            <person name="Lyons E."/>
            <person name="Maher C.A."/>
            <person name="Martis M."/>
            <person name="Narechania A."/>
            <person name="Otillar R.P."/>
            <person name="Penning B.W."/>
            <person name="Salamov A.A."/>
            <person name="Wang Y."/>
            <person name="Zhang L."/>
            <person name="Carpita N.C."/>
            <person name="Freeling M."/>
            <person name="Gingle A.R."/>
            <person name="Hash C.T."/>
            <person name="Keller B."/>
            <person name="Klein P."/>
            <person name="Kresovich S."/>
            <person name="McCann M.C."/>
            <person name="Ming R."/>
            <person name="Peterson D.G."/>
            <person name="Mehboob-ur-Rahman"/>
            <person name="Ware D."/>
            <person name="Westhoff P."/>
            <person name="Mayer K.F."/>
            <person name="Messing J."/>
            <person name="Rokhsar D.S."/>
        </authorList>
    </citation>
    <scope>NUCLEOTIDE SEQUENCE [LARGE SCALE GENOMIC DNA]</scope>
    <source>
        <strain evidence="2">cv. BTx623</strain>
    </source>
</reference>
<protein>
    <submittedName>
        <fullName evidence="1">Uncharacterized protein</fullName>
    </submittedName>
</protein>
<proteinExistence type="predicted"/>
<accession>A0A1B6Q1J3</accession>